<dbReference type="Proteomes" id="UP000054549">
    <property type="component" value="Unassembled WGS sequence"/>
</dbReference>
<dbReference type="HOGENOM" id="CLU_3086709_0_0_1"/>
<evidence type="ECO:0000313" key="2">
    <source>
        <dbReference type="Proteomes" id="UP000054549"/>
    </source>
</evidence>
<dbReference type="EMBL" id="KN818361">
    <property type="protein sequence ID" value="KIL57675.1"/>
    <property type="molecule type" value="Genomic_DNA"/>
</dbReference>
<sequence length="52" mass="5986">MRILHDALTATSHRIDRSNADMLRRSGLSTSWLVTNLYILLFHKYQVQGDVA</sequence>
<accession>A0A0C2S4P9</accession>
<dbReference type="InParanoid" id="A0A0C2S4P9"/>
<reference evidence="1 2" key="1">
    <citation type="submission" date="2014-04" db="EMBL/GenBank/DDBJ databases">
        <title>Evolutionary Origins and Diversification of the Mycorrhizal Mutualists.</title>
        <authorList>
            <consortium name="DOE Joint Genome Institute"/>
            <consortium name="Mycorrhizal Genomics Consortium"/>
            <person name="Kohler A."/>
            <person name="Kuo A."/>
            <person name="Nagy L.G."/>
            <person name="Floudas D."/>
            <person name="Copeland A."/>
            <person name="Barry K.W."/>
            <person name="Cichocki N."/>
            <person name="Veneault-Fourrey C."/>
            <person name="LaButti K."/>
            <person name="Lindquist E.A."/>
            <person name="Lipzen A."/>
            <person name="Lundell T."/>
            <person name="Morin E."/>
            <person name="Murat C."/>
            <person name="Riley R."/>
            <person name="Ohm R."/>
            <person name="Sun H."/>
            <person name="Tunlid A."/>
            <person name="Henrissat B."/>
            <person name="Grigoriev I.V."/>
            <person name="Hibbett D.S."/>
            <person name="Martin F."/>
        </authorList>
    </citation>
    <scope>NUCLEOTIDE SEQUENCE [LARGE SCALE GENOMIC DNA]</scope>
    <source>
        <strain evidence="1 2">Koide BX008</strain>
    </source>
</reference>
<keyword evidence="2" id="KW-1185">Reference proteome</keyword>
<protein>
    <submittedName>
        <fullName evidence="1">Uncharacterized protein</fullName>
    </submittedName>
</protein>
<dbReference type="AlphaFoldDB" id="A0A0C2S4P9"/>
<evidence type="ECO:0000313" key="1">
    <source>
        <dbReference type="EMBL" id="KIL57675.1"/>
    </source>
</evidence>
<organism evidence="1 2">
    <name type="scientific">Amanita muscaria (strain Koide BX008)</name>
    <dbReference type="NCBI Taxonomy" id="946122"/>
    <lineage>
        <taxon>Eukaryota</taxon>
        <taxon>Fungi</taxon>
        <taxon>Dikarya</taxon>
        <taxon>Basidiomycota</taxon>
        <taxon>Agaricomycotina</taxon>
        <taxon>Agaricomycetes</taxon>
        <taxon>Agaricomycetidae</taxon>
        <taxon>Agaricales</taxon>
        <taxon>Pluteineae</taxon>
        <taxon>Amanitaceae</taxon>
        <taxon>Amanita</taxon>
    </lineage>
</organism>
<name>A0A0C2S4P9_AMAMK</name>
<proteinExistence type="predicted"/>
<gene>
    <name evidence="1" type="ORF">M378DRAFT_171508</name>
</gene>